<sequence>MKCQKWKKCSKNTLKEEKIWQEKGDSAASSGGPVRSASRRKRTSFSKEHVDLLRTTFETNPYPGISLRETLSQRTGIPESRIQVWFQNRRARTLKGCGAKKALWQPDSPAHESFPPPRAVASRGPQVSPIPAGTHGGPPACPTRMMRSLDEACYYDQSPPPAYSSSDDQGRYSAMYECKRGPLQGGVSSTPMRGYWPHPGGSQHSPATPIWCKSALERKNLQPSFRYAAEHAASHTPSTLAPIKPETPDSGFEEKSLENSPAKDSAYPMEDLWGDTSMEDWGAVRYTPLPELPLGDILEELNEDWLGDGSAAADGTPFT</sequence>
<evidence type="ECO:0000313" key="11">
    <source>
        <dbReference type="Ensembl" id="ENSGWIP00000013929.1"/>
    </source>
</evidence>
<keyword evidence="12" id="KW-1185">Reference proteome</keyword>
<evidence type="ECO:0000256" key="1">
    <source>
        <dbReference type="ARBA" id="ARBA00004123"/>
    </source>
</evidence>
<dbReference type="PROSITE" id="PS50071">
    <property type="entry name" value="HOMEOBOX_2"/>
    <property type="match status" value="1"/>
</dbReference>
<dbReference type="PANTHER" id="PTHR46123">
    <property type="entry name" value="MIX-TYPE HOMEOBOX GENE 1-RELATED"/>
    <property type="match status" value="1"/>
</dbReference>
<feature type="domain" description="Homeobox" evidence="10">
    <location>
        <begin position="36"/>
        <end position="96"/>
    </location>
</feature>
<dbReference type="FunFam" id="1.10.10.60:FF:000312">
    <property type="entry name" value="Mix-type homeobox gene 1"/>
    <property type="match status" value="1"/>
</dbReference>
<dbReference type="CDD" id="cd00086">
    <property type="entry name" value="homeodomain"/>
    <property type="match status" value="1"/>
</dbReference>
<dbReference type="InterPro" id="IPR001356">
    <property type="entry name" value="HD"/>
</dbReference>
<comment type="subcellular location">
    <subcellularLocation>
        <location evidence="1 7 8">Nucleus</location>
    </subcellularLocation>
</comment>
<dbReference type="InterPro" id="IPR051306">
    <property type="entry name" value="Homeobox_regulator"/>
</dbReference>
<proteinExistence type="inferred from homology"/>
<evidence type="ECO:0000256" key="6">
    <source>
        <dbReference type="ARBA" id="ARBA00023242"/>
    </source>
</evidence>
<name>A0A8C5DYW8_GOUWI</name>
<keyword evidence="4 7" id="KW-0238">DNA-binding</keyword>
<comment type="similarity">
    <text evidence="2">Belongs to the paired homeobox family.</text>
</comment>
<dbReference type="Proteomes" id="UP000694680">
    <property type="component" value="Chromosome 15"/>
</dbReference>
<evidence type="ECO:0000256" key="2">
    <source>
        <dbReference type="ARBA" id="ARBA00005733"/>
    </source>
</evidence>
<keyword evidence="6 7" id="KW-0539">Nucleus</keyword>
<dbReference type="Ensembl" id="ENSGWIT00000015426.1">
    <property type="protein sequence ID" value="ENSGWIP00000013929.1"/>
    <property type="gene ID" value="ENSGWIG00000007894.1"/>
</dbReference>
<dbReference type="GO" id="GO:0000981">
    <property type="term" value="F:DNA-binding transcription factor activity, RNA polymerase II-specific"/>
    <property type="evidence" value="ECO:0007669"/>
    <property type="project" value="TreeGrafter"/>
</dbReference>
<protein>
    <recommendedName>
        <fullName evidence="10">Homeobox domain-containing protein</fullName>
    </recommendedName>
</protein>
<evidence type="ECO:0000256" key="7">
    <source>
        <dbReference type="PROSITE-ProRule" id="PRU00108"/>
    </source>
</evidence>
<evidence type="ECO:0000256" key="8">
    <source>
        <dbReference type="RuleBase" id="RU000682"/>
    </source>
</evidence>
<dbReference type="Pfam" id="PF00046">
    <property type="entry name" value="Homeodomain"/>
    <property type="match status" value="1"/>
</dbReference>
<feature type="DNA-binding region" description="Homeobox" evidence="7">
    <location>
        <begin position="38"/>
        <end position="97"/>
    </location>
</feature>
<feature type="region of interest" description="Disordered" evidence="9">
    <location>
        <begin position="227"/>
        <end position="271"/>
    </location>
</feature>
<organism evidence="11 12">
    <name type="scientific">Gouania willdenowi</name>
    <name type="common">Blunt-snouted clingfish</name>
    <name type="synonym">Lepadogaster willdenowi</name>
    <dbReference type="NCBI Taxonomy" id="441366"/>
    <lineage>
        <taxon>Eukaryota</taxon>
        <taxon>Metazoa</taxon>
        <taxon>Chordata</taxon>
        <taxon>Craniata</taxon>
        <taxon>Vertebrata</taxon>
        <taxon>Euteleostomi</taxon>
        <taxon>Actinopterygii</taxon>
        <taxon>Neopterygii</taxon>
        <taxon>Teleostei</taxon>
        <taxon>Neoteleostei</taxon>
        <taxon>Acanthomorphata</taxon>
        <taxon>Ovalentaria</taxon>
        <taxon>Blenniimorphae</taxon>
        <taxon>Blenniiformes</taxon>
        <taxon>Gobiesocoidei</taxon>
        <taxon>Gobiesocidae</taxon>
        <taxon>Gobiesocinae</taxon>
        <taxon>Gouania</taxon>
    </lineage>
</organism>
<dbReference type="AlphaFoldDB" id="A0A8C5DYW8"/>
<accession>A0A8C5DYW8</accession>
<feature type="region of interest" description="Disordered" evidence="9">
    <location>
        <begin position="20"/>
        <end position="47"/>
    </location>
</feature>
<dbReference type="Gene3D" id="1.10.10.60">
    <property type="entry name" value="Homeodomain-like"/>
    <property type="match status" value="1"/>
</dbReference>
<evidence type="ECO:0000256" key="4">
    <source>
        <dbReference type="ARBA" id="ARBA00023125"/>
    </source>
</evidence>
<dbReference type="SMART" id="SM00389">
    <property type="entry name" value="HOX"/>
    <property type="match status" value="1"/>
</dbReference>
<evidence type="ECO:0000256" key="5">
    <source>
        <dbReference type="ARBA" id="ARBA00023155"/>
    </source>
</evidence>
<evidence type="ECO:0000256" key="3">
    <source>
        <dbReference type="ARBA" id="ARBA00022473"/>
    </source>
</evidence>
<evidence type="ECO:0000259" key="10">
    <source>
        <dbReference type="PROSITE" id="PS50071"/>
    </source>
</evidence>
<dbReference type="SUPFAM" id="SSF46689">
    <property type="entry name" value="Homeodomain-like"/>
    <property type="match status" value="1"/>
</dbReference>
<keyword evidence="5 7" id="KW-0371">Homeobox</keyword>
<reference evidence="11" key="1">
    <citation type="submission" date="2020-06" db="EMBL/GenBank/DDBJ databases">
        <authorList>
            <consortium name="Wellcome Sanger Institute Data Sharing"/>
        </authorList>
    </citation>
    <scope>NUCLEOTIDE SEQUENCE [LARGE SCALE GENOMIC DNA]</scope>
</reference>
<reference evidence="11" key="2">
    <citation type="submission" date="2025-08" db="UniProtKB">
        <authorList>
            <consortium name="Ensembl"/>
        </authorList>
    </citation>
    <scope>IDENTIFICATION</scope>
</reference>
<dbReference type="PANTHER" id="PTHR46123:SF4">
    <property type="entry name" value="MIX-TYPE HOMEOBOX GENE 1-RELATED"/>
    <property type="match status" value="1"/>
</dbReference>
<reference evidence="11" key="3">
    <citation type="submission" date="2025-09" db="UniProtKB">
        <authorList>
            <consortium name="Ensembl"/>
        </authorList>
    </citation>
    <scope>IDENTIFICATION</scope>
</reference>
<dbReference type="InterPro" id="IPR009057">
    <property type="entry name" value="Homeodomain-like_sf"/>
</dbReference>
<evidence type="ECO:0000256" key="9">
    <source>
        <dbReference type="SAM" id="MobiDB-lite"/>
    </source>
</evidence>
<dbReference type="GO" id="GO:0005634">
    <property type="term" value="C:nucleus"/>
    <property type="evidence" value="ECO:0007669"/>
    <property type="project" value="UniProtKB-SubCell"/>
</dbReference>
<keyword evidence="3" id="KW-0217">Developmental protein</keyword>
<feature type="region of interest" description="Disordered" evidence="9">
    <location>
        <begin position="104"/>
        <end position="143"/>
    </location>
</feature>
<evidence type="ECO:0000313" key="12">
    <source>
        <dbReference type="Proteomes" id="UP000694680"/>
    </source>
</evidence>
<dbReference type="GO" id="GO:0000977">
    <property type="term" value="F:RNA polymerase II transcription regulatory region sequence-specific DNA binding"/>
    <property type="evidence" value="ECO:0007669"/>
    <property type="project" value="TreeGrafter"/>
</dbReference>